<dbReference type="Gene3D" id="3.30.360.10">
    <property type="entry name" value="Dihydrodipicolinate Reductase, domain 2"/>
    <property type="match status" value="1"/>
</dbReference>
<dbReference type="Pfam" id="PF22725">
    <property type="entry name" value="GFO_IDH_MocA_C3"/>
    <property type="match status" value="1"/>
</dbReference>
<dbReference type="InterPro" id="IPR000683">
    <property type="entry name" value="Gfo/Idh/MocA-like_OxRdtase_N"/>
</dbReference>
<feature type="domain" description="Gfo/Idh/MocA-like oxidoreductase N-terminal" evidence="2">
    <location>
        <begin position="8"/>
        <end position="126"/>
    </location>
</feature>
<dbReference type="PANTHER" id="PTHR43818">
    <property type="entry name" value="BCDNA.GH03377"/>
    <property type="match status" value="1"/>
</dbReference>
<dbReference type="Gene3D" id="3.40.50.720">
    <property type="entry name" value="NAD(P)-binding Rossmann-like Domain"/>
    <property type="match status" value="1"/>
</dbReference>
<accession>A0A212RZ01</accession>
<gene>
    <name evidence="4" type="ORF">SAMN07250955_11758</name>
</gene>
<sequence length="351" mass="38275">MAEAARPLKVAVAGFGMAGSCHAEAWRDLDGVELVATYSDCLERDEDAIRAACGPDIRIFADYDRFLGESGADIVSVATLPDRHCEHIVKAARSGSHVVAEKPICTTAEDLEAIREAVEQAGVRFTACFQEFHYGQFLAAIDMIEQGMLGRVHLAEVEYYNGMGPWVQQYWWTRTARHGVSSMVNCGCHGMMLAMLLMGDELPEEVMAMEARSAAADFAAFEFAPTQINLLRFAGGRIAKVSSCLDAIQPYAFTFKAVGAEGSLDQERFTSRRIAGLERTLWSTLGARGLGDATVIGGHMYLDFFKLFLASIATGKDLPRTGLAPAYRMHKTLFAADEAARIGRPVKLAKS</sequence>
<evidence type="ECO:0000313" key="5">
    <source>
        <dbReference type="Proteomes" id="UP000197065"/>
    </source>
</evidence>
<feature type="domain" description="GFO/IDH/MocA-like oxidoreductase" evidence="3">
    <location>
        <begin position="137"/>
        <end position="264"/>
    </location>
</feature>
<dbReference type="SUPFAM" id="SSF55347">
    <property type="entry name" value="Glyceraldehyde-3-phosphate dehydrogenase-like, C-terminal domain"/>
    <property type="match status" value="1"/>
</dbReference>
<dbReference type="PANTHER" id="PTHR43818:SF11">
    <property type="entry name" value="BCDNA.GH03377"/>
    <property type="match status" value="1"/>
</dbReference>
<evidence type="ECO:0000313" key="4">
    <source>
        <dbReference type="EMBL" id="SNB77898.1"/>
    </source>
</evidence>
<dbReference type="Proteomes" id="UP000197065">
    <property type="component" value="Unassembled WGS sequence"/>
</dbReference>
<dbReference type="InterPro" id="IPR036291">
    <property type="entry name" value="NAD(P)-bd_dom_sf"/>
</dbReference>
<dbReference type="PROSITE" id="PS51257">
    <property type="entry name" value="PROKAR_LIPOPROTEIN"/>
    <property type="match status" value="1"/>
</dbReference>
<name>A0A212RZ01_9PROT</name>
<keyword evidence="5" id="KW-1185">Reference proteome</keyword>
<dbReference type="GO" id="GO:0000166">
    <property type="term" value="F:nucleotide binding"/>
    <property type="evidence" value="ECO:0007669"/>
    <property type="project" value="InterPro"/>
</dbReference>
<dbReference type="Pfam" id="PF01408">
    <property type="entry name" value="GFO_IDH_MocA"/>
    <property type="match status" value="1"/>
</dbReference>
<proteinExistence type="predicted"/>
<protein>
    <submittedName>
        <fullName evidence="4">Predicted dehydrogenase</fullName>
    </submittedName>
</protein>
<organism evidence="4 5">
    <name type="scientific">Arboricoccus pini</name>
    <dbReference type="NCBI Taxonomy" id="1963835"/>
    <lineage>
        <taxon>Bacteria</taxon>
        <taxon>Pseudomonadati</taxon>
        <taxon>Pseudomonadota</taxon>
        <taxon>Alphaproteobacteria</taxon>
        <taxon>Geminicoccales</taxon>
        <taxon>Geminicoccaceae</taxon>
        <taxon>Arboricoccus</taxon>
    </lineage>
</organism>
<dbReference type="EMBL" id="FYEH01000017">
    <property type="protein sequence ID" value="SNB77898.1"/>
    <property type="molecule type" value="Genomic_DNA"/>
</dbReference>
<dbReference type="InterPro" id="IPR050463">
    <property type="entry name" value="Gfo/Idh/MocA_oxidrdct_glycsds"/>
</dbReference>
<keyword evidence="1" id="KW-0560">Oxidoreductase</keyword>
<dbReference type="OrthoDB" id="9815825at2"/>
<reference evidence="4 5" key="1">
    <citation type="submission" date="2017-06" db="EMBL/GenBank/DDBJ databases">
        <authorList>
            <person name="Kim H.J."/>
            <person name="Triplett B.A."/>
        </authorList>
    </citation>
    <scope>NUCLEOTIDE SEQUENCE [LARGE SCALE GENOMIC DNA]</scope>
    <source>
        <strain evidence="4 5">B29T1</strain>
    </source>
</reference>
<evidence type="ECO:0000259" key="3">
    <source>
        <dbReference type="Pfam" id="PF22725"/>
    </source>
</evidence>
<dbReference type="RefSeq" id="WP_088562806.1">
    <property type="nucleotide sequence ID" value="NZ_FYEH01000017.1"/>
</dbReference>
<evidence type="ECO:0000259" key="2">
    <source>
        <dbReference type="Pfam" id="PF01408"/>
    </source>
</evidence>
<dbReference type="GO" id="GO:0016491">
    <property type="term" value="F:oxidoreductase activity"/>
    <property type="evidence" value="ECO:0007669"/>
    <property type="project" value="UniProtKB-KW"/>
</dbReference>
<dbReference type="InterPro" id="IPR055170">
    <property type="entry name" value="GFO_IDH_MocA-like_dom"/>
</dbReference>
<dbReference type="AlphaFoldDB" id="A0A212RZ01"/>
<evidence type="ECO:0000256" key="1">
    <source>
        <dbReference type="ARBA" id="ARBA00023002"/>
    </source>
</evidence>
<dbReference type="SUPFAM" id="SSF51735">
    <property type="entry name" value="NAD(P)-binding Rossmann-fold domains"/>
    <property type="match status" value="1"/>
</dbReference>